<dbReference type="FunFam" id="4.10.800.10:FF:000009">
    <property type="entry name" value="Insulin-like growth factor binding protein 5"/>
    <property type="match status" value="1"/>
</dbReference>
<dbReference type="GeneTree" id="ENSGT00940000155890"/>
<dbReference type="GO" id="GO:0001968">
    <property type="term" value="F:fibronectin binding"/>
    <property type="evidence" value="ECO:0007669"/>
    <property type="project" value="TreeGrafter"/>
</dbReference>
<keyword evidence="3" id="KW-0341">Growth regulation</keyword>
<evidence type="ECO:0000313" key="9">
    <source>
        <dbReference type="Ensembl" id="ENSGACP00000018845.2"/>
    </source>
</evidence>
<reference evidence="9" key="3">
    <citation type="submission" date="2025-09" db="UniProtKB">
        <authorList>
            <consortium name="Ensembl"/>
        </authorList>
    </citation>
    <scope>IDENTIFICATION</scope>
</reference>
<dbReference type="Proteomes" id="UP000007635">
    <property type="component" value="Chromosome I"/>
</dbReference>
<feature type="disulfide bond" evidence="6">
    <location>
        <begin position="316"/>
        <end position="336"/>
    </location>
</feature>
<dbReference type="SUPFAM" id="SSF57184">
    <property type="entry name" value="Growth factor receptor domain"/>
    <property type="match status" value="1"/>
</dbReference>
<dbReference type="eggNOG" id="ENOG502QUPK">
    <property type="taxonomic scope" value="Eukaryota"/>
</dbReference>
<dbReference type="FunFam" id="4.10.40.20:FF:000001">
    <property type="entry name" value="Insulin-like growth factor binding protein 5"/>
    <property type="match status" value="1"/>
</dbReference>
<evidence type="ECO:0000256" key="5">
    <source>
        <dbReference type="ARBA" id="ARBA00023183"/>
    </source>
</evidence>
<dbReference type="Pfam" id="PF00086">
    <property type="entry name" value="Thyroglobulin_1"/>
    <property type="match status" value="1"/>
</dbReference>
<dbReference type="CDD" id="cd00191">
    <property type="entry name" value="TY"/>
    <property type="match status" value="1"/>
</dbReference>
<dbReference type="PROSITE" id="PS51323">
    <property type="entry name" value="IGFBP_N_2"/>
    <property type="match status" value="1"/>
</dbReference>
<dbReference type="InterPro" id="IPR036857">
    <property type="entry name" value="Thyroglobulin_1_sf"/>
</dbReference>
<reference evidence="9 10" key="1">
    <citation type="journal article" date="2021" name="G3 (Bethesda)">
        <title>Improved contiguity of the threespine stickleback genome using long-read sequencing.</title>
        <authorList>
            <person name="Nath S."/>
            <person name="Shaw D.E."/>
            <person name="White M.A."/>
        </authorList>
    </citation>
    <scope>NUCLEOTIDE SEQUENCE [LARGE SCALE GENOMIC DNA]</scope>
    <source>
        <strain evidence="9 10">Lake Benthic</strain>
    </source>
</reference>
<dbReference type="SMART" id="SM00121">
    <property type="entry name" value="IB"/>
    <property type="match status" value="1"/>
</dbReference>
<accession>G3PML4</accession>
<dbReference type="SMART" id="SM00211">
    <property type="entry name" value="TY"/>
    <property type="match status" value="1"/>
</dbReference>
<feature type="domain" description="Thyroglobulin type-1" evidence="7">
    <location>
        <begin position="262"/>
        <end position="336"/>
    </location>
</feature>
<dbReference type="Gene3D" id="4.10.800.10">
    <property type="entry name" value="Thyroglobulin type-1"/>
    <property type="match status" value="1"/>
</dbReference>
<evidence type="ECO:0000256" key="6">
    <source>
        <dbReference type="PROSITE-ProRule" id="PRU00500"/>
    </source>
</evidence>
<dbReference type="Bgee" id="ENSGACG00000014275">
    <property type="expression patterns" value="Expressed in pharyngeal gill and 4 other cell types or tissues"/>
</dbReference>
<evidence type="ECO:0000256" key="2">
    <source>
        <dbReference type="ARBA" id="ARBA00022525"/>
    </source>
</evidence>
<dbReference type="STRING" id="69293.ENSGACP00000018845"/>
<dbReference type="PROSITE" id="PS00222">
    <property type="entry name" value="IGFBP_N_1"/>
    <property type="match status" value="1"/>
</dbReference>
<dbReference type="GO" id="GO:0031994">
    <property type="term" value="F:insulin-like growth factor I binding"/>
    <property type="evidence" value="ECO:0007669"/>
    <property type="project" value="TreeGrafter"/>
</dbReference>
<dbReference type="Gene3D" id="4.10.40.20">
    <property type="match status" value="1"/>
</dbReference>
<feature type="domain" description="IGFBP N-terminal" evidence="8">
    <location>
        <begin position="67"/>
        <end position="147"/>
    </location>
</feature>
<dbReference type="PROSITE" id="PS00484">
    <property type="entry name" value="THYROGLOBULIN_1_1"/>
    <property type="match status" value="1"/>
</dbReference>
<dbReference type="InterPro" id="IPR000867">
    <property type="entry name" value="IGFBP-like"/>
</dbReference>
<comment type="subcellular location">
    <subcellularLocation>
        <location evidence="1">Secreted</location>
    </subcellularLocation>
</comment>
<dbReference type="InParanoid" id="G3PML4"/>
<dbReference type="PANTHER" id="PTHR11551">
    <property type="entry name" value="INSULIN-LIKE GROWTH FACTOR BINDING PROTEIN"/>
    <property type="match status" value="1"/>
</dbReference>
<sequence>MQRHPHRVSPERSDFSLFFFFFVLVLQRRDSAQDKSLACCSNKKRAMLLGVSLLVVPLLSITGCGSSYVPCQPCDQKAQSMCPPVPVGCQLVKEPGCGCCLTCALEEGQPCGVYTGPCTRGLRCLPKNGEEKPLHALLHGRGVCRNEKLYKLLRTSKDGESHHDGVLPVPESAPAQTKAPLYGKNQLRKAQAMKQAKERTMQLSRLGPSSTLNFSPLSPDKLELEFVSQVEIKSAEGNHYKETSSDKSAAMPRSASFTCAKKGPCGRRLDNLMHSMRDTSRVLALSLYIPNCDKKGFFKRKQCKPSRGRRRGICWCVDRFGTKIPGINDAGVDLQCKEVESSSSSSSNQ</sequence>
<keyword evidence="10" id="KW-1185">Reference proteome</keyword>
<dbReference type="InterPro" id="IPR022321">
    <property type="entry name" value="IGFBP_1-6_chordata"/>
</dbReference>
<dbReference type="PROSITE" id="PS51162">
    <property type="entry name" value="THYROGLOBULIN_1_2"/>
    <property type="match status" value="1"/>
</dbReference>
<evidence type="ECO:0000313" key="10">
    <source>
        <dbReference type="Proteomes" id="UP000007635"/>
    </source>
</evidence>
<dbReference type="Pfam" id="PF00219">
    <property type="entry name" value="IGFBP"/>
    <property type="match status" value="1"/>
</dbReference>
<dbReference type="InterPro" id="IPR000716">
    <property type="entry name" value="Thyroglobulin_1"/>
</dbReference>
<dbReference type="OMA" id="PHDDMLR"/>
<dbReference type="GO" id="GO:0031995">
    <property type="term" value="F:insulin-like growth factor II binding"/>
    <property type="evidence" value="ECO:0007669"/>
    <property type="project" value="TreeGrafter"/>
</dbReference>
<dbReference type="PANTHER" id="PTHR11551:SF4">
    <property type="entry name" value="INSULIN-LIKE GROWTH FACTOR-BINDING PROTEIN 5"/>
    <property type="match status" value="1"/>
</dbReference>
<dbReference type="AlphaFoldDB" id="G3PML4"/>
<dbReference type="InterPro" id="IPR017891">
    <property type="entry name" value="Insulin_GF-bd_Cys-rich_CS"/>
</dbReference>
<proteinExistence type="predicted"/>
<evidence type="ECO:0000256" key="1">
    <source>
        <dbReference type="ARBA" id="ARBA00004613"/>
    </source>
</evidence>
<keyword evidence="5" id="KW-0340">Growth factor binding</keyword>
<comment type="caution">
    <text evidence="6">Lacks conserved residue(s) required for the propagation of feature annotation.</text>
</comment>
<dbReference type="PRINTS" id="PR01976">
    <property type="entry name" value="IGFBPFAMILY"/>
</dbReference>
<evidence type="ECO:0000259" key="7">
    <source>
        <dbReference type="PROSITE" id="PS51162"/>
    </source>
</evidence>
<dbReference type="Ensembl" id="ENSGACT00000018883.2">
    <property type="protein sequence ID" value="ENSGACP00000018845.2"/>
    <property type="gene ID" value="ENSGACG00000014275.2"/>
</dbReference>
<name>G3PML4_GASAC</name>
<dbReference type="GO" id="GO:0043567">
    <property type="term" value="P:regulation of insulin-like growth factor receptor signaling pathway"/>
    <property type="evidence" value="ECO:0007669"/>
    <property type="project" value="TreeGrafter"/>
</dbReference>
<evidence type="ECO:0000256" key="3">
    <source>
        <dbReference type="ARBA" id="ARBA00022604"/>
    </source>
</evidence>
<evidence type="ECO:0000259" key="8">
    <source>
        <dbReference type="PROSITE" id="PS51323"/>
    </source>
</evidence>
<keyword evidence="2" id="KW-0964">Secreted</keyword>
<protein>
    <submittedName>
        <fullName evidence="9">Insulin-like growth factor binding protein 5a</fullName>
    </submittedName>
</protein>
<dbReference type="GO" id="GO:0005615">
    <property type="term" value="C:extracellular space"/>
    <property type="evidence" value="ECO:0007669"/>
    <property type="project" value="TreeGrafter"/>
</dbReference>
<dbReference type="SUPFAM" id="SSF57610">
    <property type="entry name" value="Thyroglobulin type-1 domain"/>
    <property type="match status" value="1"/>
</dbReference>
<organism evidence="9 10">
    <name type="scientific">Gasterosteus aculeatus aculeatus</name>
    <name type="common">three-spined stickleback</name>
    <dbReference type="NCBI Taxonomy" id="481459"/>
    <lineage>
        <taxon>Eukaryota</taxon>
        <taxon>Metazoa</taxon>
        <taxon>Chordata</taxon>
        <taxon>Craniata</taxon>
        <taxon>Vertebrata</taxon>
        <taxon>Euteleostomi</taxon>
        <taxon>Actinopterygii</taxon>
        <taxon>Neopterygii</taxon>
        <taxon>Teleostei</taxon>
        <taxon>Neoteleostei</taxon>
        <taxon>Acanthomorphata</taxon>
        <taxon>Eupercaria</taxon>
        <taxon>Perciformes</taxon>
        <taxon>Cottioidei</taxon>
        <taxon>Gasterosteales</taxon>
        <taxon>Gasterosteidae</taxon>
        <taxon>Gasterosteus</taxon>
    </lineage>
</organism>
<reference evidence="9" key="2">
    <citation type="submission" date="2025-08" db="UniProtKB">
        <authorList>
            <consortium name="Ensembl"/>
        </authorList>
    </citation>
    <scope>IDENTIFICATION</scope>
</reference>
<keyword evidence="4 6" id="KW-1015">Disulfide bond</keyword>
<dbReference type="InterPro" id="IPR009030">
    <property type="entry name" value="Growth_fac_rcpt_cys_sf"/>
</dbReference>
<evidence type="ECO:0000256" key="4">
    <source>
        <dbReference type="ARBA" id="ARBA00023157"/>
    </source>
</evidence>